<dbReference type="InterPro" id="IPR002888">
    <property type="entry name" value="2Fe-2S-bd"/>
</dbReference>
<dbReference type="SMART" id="SM01008">
    <property type="entry name" value="Ald_Xan_dh_C"/>
    <property type="match status" value="1"/>
</dbReference>
<dbReference type="EMBL" id="JAWONS010000099">
    <property type="protein sequence ID" value="MDW2796784.1"/>
    <property type="molecule type" value="Genomic_DNA"/>
</dbReference>
<dbReference type="Gene3D" id="3.30.365.10">
    <property type="entry name" value="Aldehyde oxidase/xanthine dehydrogenase, molybdopterin binding domain"/>
    <property type="match status" value="5"/>
</dbReference>
<dbReference type="InterPro" id="IPR036856">
    <property type="entry name" value="Ald_Oxase/Xan_DH_a/b_sf"/>
</dbReference>
<evidence type="ECO:0000256" key="2">
    <source>
        <dbReference type="ARBA" id="ARBA00022723"/>
    </source>
</evidence>
<comment type="similarity">
    <text evidence="1">Belongs to the xanthine dehydrogenase family.</text>
</comment>
<keyword evidence="7" id="KW-1185">Reference proteome</keyword>
<dbReference type="PROSITE" id="PS51085">
    <property type="entry name" value="2FE2S_FER_2"/>
    <property type="match status" value="1"/>
</dbReference>
<gene>
    <name evidence="6" type="primary">xdh</name>
    <name evidence="6" type="ORF">RZO55_04220</name>
</gene>
<proteinExistence type="inferred from homology"/>
<dbReference type="InterPro" id="IPR046867">
    <property type="entry name" value="AldOxase/xan_DH_MoCoBD2"/>
</dbReference>
<feature type="domain" description="2Fe-2S ferredoxin-type" evidence="5">
    <location>
        <begin position="8"/>
        <end position="82"/>
    </location>
</feature>
<dbReference type="Pfam" id="PF20256">
    <property type="entry name" value="MoCoBD_2"/>
    <property type="match status" value="2"/>
</dbReference>
<dbReference type="InterPro" id="IPR012675">
    <property type="entry name" value="Beta-grasp_dom_sf"/>
</dbReference>
<dbReference type="SUPFAM" id="SSF47741">
    <property type="entry name" value="CO dehydrogenase ISP C-domain like"/>
    <property type="match status" value="1"/>
</dbReference>
<dbReference type="EC" id="1.17.1.4" evidence="6"/>
<evidence type="ECO:0000256" key="3">
    <source>
        <dbReference type="ARBA" id="ARBA00023002"/>
    </source>
</evidence>
<dbReference type="PANTHER" id="PTHR11908:SF157">
    <property type="entry name" value="XANTHINE DEHYDROGENASE SUBUNIT D-RELATED"/>
    <property type="match status" value="1"/>
</dbReference>
<dbReference type="InterPro" id="IPR037165">
    <property type="entry name" value="AldOxase/xan_DH_Mopterin-bd_sf"/>
</dbReference>
<evidence type="ECO:0000313" key="6">
    <source>
        <dbReference type="EMBL" id="MDW2796784.1"/>
    </source>
</evidence>
<dbReference type="Pfam" id="PF01799">
    <property type="entry name" value="Fer2_2"/>
    <property type="match status" value="1"/>
</dbReference>
<dbReference type="Pfam" id="PF02738">
    <property type="entry name" value="MoCoBD_1"/>
    <property type="match status" value="1"/>
</dbReference>
<evidence type="ECO:0000256" key="4">
    <source>
        <dbReference type="ARBA" id="ARBA00023004"/>
    </source>
</evidence>
<reference evidence="6 7" key="1">
    <citation type="submission" date="2023-10" db="EMBL/GenBank/DDBJ databases">
        <title>A novel Glycoside Hydrolase 43-Like Enzyme from Clostrdium boliviensis is an Endo-xylanase, and a Candidate for Xylooligosaccharides Production from Different Xylan Substrates.</title>
        <authorList>
            <person name="Alvarez M.T."/>
            <person name="Rocabado-Villegas L.R."/>
            <person name="Salas-Veizaga D.M."/>
            <person name="Linares-Pasten J.A."/>
            <person name="Gudmundsdottir E.E."/>
            <person name="Hreggvidsson G.O."/>
            <person name="Adlercreutz P."/>
            <person name="Nordberg Karlsson E."/>
        </authorList>
    </citation>
    <scope>NUCLEOTIDE SEQUENCE [LARGE SCALE GENOMIC DNA]</scope>
    <source>
        <strain evidence="6 7">E-1</strain>
    </source>
</reference>
<dbReference type="InterPro" id="IPR017697">
    <property type="entry name" value="Xdh"/>
</dbReference>
<dbReference type="InterPro" id="IPR006058">
    <property type="entry name" value="2Fe2S_fd_BS"/>
</dbReference>
<dbReference type="GO" id="GO:0004854">
    <property type="term" value="F:xanthine dehydrogenase activity"/>
    <property type="evidence" value="ECO:0007669"/>
    <property type="project" value="UniProtKB-EC"/>
</dbReference>
<name>A0ABU4GGP1_9CLOT</name>
<dbReference type="InterPro" id="IPR036884">
    <property type="entry name" value="2Fe-2S-bd_dom_sf"/>
</dbReference>
<dbReference type="InterPro" id="IPR001041">
    <property type="entry name" value="2Fe-2S_ferredoxin-type"/>
</dbReference>
<dbReference type="SUPFAM" id="SSF54665">
    <property type="entry name" value="CO dehydrogenase molybdoprotein N-domain-like"/>
    <property type="match status" value="1"/>
</dbReference>
<keyword evidence="3 6" id="KW-0560">Oxidoreductase</keyword>
<evidence type="ECO:0000256" key="1">
    <source>
        <dbReference type="ARBA" id="ARBA00006849"/>
    </source>
</evidence>
<dbReference type="InterPro" id="IPR036010">
    <property type="entry name" value="2Fe-2S_ferredoxin-like_sf"/>
</dbReference>
<dbReference type="InterPro" id="IPR016208">
    <property type="entry name" value="Ald_Oxase/xanthine_DH-like"/>
</dbReference>
<dbReference type="PANTHER" id="PTHR11908">
    <property type="entry name" value="XANTHINE DEHYDROGENASE"/>
    <property type="match status" value="1"/>
</dbReference>
<dbReference type="NCBIfam" id="TIGR03311">
    <property type="entry name" value="Se_dep_XDH"/>
    <property type="match status" value="1"/>
</dbReference>
<dbReference type="SUPFAM" id="SSF56003">
    <property type="entry name" value="Molybdenum cofactor-binding domain"/>
    <property type="match status" value="1"/>
</dbReference>
<dbReference type="Gene3D" id="1.10.150.120">
    <property type="entry name" value="[2Fe-2S]-binding domain"/>
    <property type="match status" value="1"/>
</dbReference>
<evidence type="ECO:0000259" key="5">
    <source>
        <dbReference type="PROSITE" id="PS51085"/>
    </source>
</evidence>
<dbReference type="Pfam" id="PF01315">
    <property type="entry name" value="Ald_Xan_dh_C"/>
    <property type="match status" value="1"/>
</dbReference>
<accession>A0ABU4GGP1</accession>
<dbReference type="SUPFAM" id="SSF54292">
    <property type="entry name" value="2Fe-2S ferredoxin-like"/>
    <property type="match status" value="1"/>
</dbReference>
<dbReference type="RefSeq" id="WP_318063048.1">
    <property type="nucleotide sequence ID" value="NZ_JAWONS010000099.1"/>
</dbReference>
<dbReference type="InterPro" id="IPR008274">
    <property type="entry name" value="AldOxase/xan_DH_MoCoBD1"/>
</dbReference>
<dbReference type="Pfam" id="PF00111">
    <property type="entry name" value="Fer2"/>
    <property type="match status" value="1"/>
</dbReference>
<dbReference type="PROSITE" id="PS00197">
    <property type="entry name" value="2FE2S_FER_1"/>
    <property type="match status" value="1"/>
</dbReference>
<dbReference type="Proteomes" id="UP001276854">
    <property type="component" value="Unassembled WGS sequence"/>
</dbReference>
<keyword evidence="4" id="KW-0408">Iron</keyword>
<dbReference type="InterPro" id="IPR000674">
    <property type="entry name" value="Ald_Oxase/Xan_DH_a/b"/>
</dbReference>
<dbReference type="Gene3D" id="3.90.1170.50">
    <property type="entry name" value="Aldehyde oxidase/xanthine dehydrogenase, a/b hammerhead"/>
    <property type="match status" value="1"/>
</dbReference>
<comment type="caution">
    <text evidence="6">The sequence shown here is derived from an EMBL/GenBank/DDBJ whole genome shotgun (WGS) entry which is preliminary data.</text>
</comment>
<protein>
    <submittedName>
        <fullName evidence="6">Selenium-dependent xanthine dehydrogenase</fullName>
        <ecNumber evidence="6">1.17.1.4</ecNumber>
    </submittedName>
</protein>
<dbReference type="Gene3D" id="3.10.20.30">
    <property type="match status" value="1"/>
</dbReference>
<sequence length="861" mass="94246">MEKELNRQPYALCINGNDYYSDHDKKLLRFLRDDLHLTATKDGCSEGACGTCMVLVDGVKTKACVISLSKLQGKKILTVEGIAPEEMKVYEHCFAAAGAVQCGFCIPGMIISAKSLLDVNLNPTRSDVKQAIKGNLCRCTGYKKIEDAILMAADFFREKKEIPPAPSSLHMNETAKRIDAKEKVNGTGIFADDIIVDGMLYAKPVYSKYPRAKIERIDISKALIHPDCEKILLKSDVPCNKIGHIKQDWDVMMGPGDITRYVGNVLAVVASRRKDTLEEICSLVEIDYTELPPVTTPFDALKGDAPLIHEDGNVMSRANLVRGNADAAFSHSKFVVTRKYKTSWQEHGFMEPECCVAMPEEEDGLLIYTSSQSVYDVQRECAKMLQIPKEKLHCRAPLVGGGFGGKEDMSVQQYAALMAWITKKPVKVKYTRQESLNYHVKRHPMEMEFTTACDENGILTGMKGVIIADTGAYASLGGPVLHRACTHAAGPYNYQNIDIFGMSVYTNNVVSGAFRGFGVTQSCYATEMNINLLAEMAGIDPWEFRRRNAIKPGDILPNGQTADSNTNMTACLDAVKDLFYSNPYAGIACGFKNAGTGMGKKDIGRVLLSVENGKIHIRTSAACMGQGIGQMALTEICHVTNLDPGLFVFETADTVRTPDAGTSTASRQTVMTGEAARRAGEKLKYELDKGRTVAELEGREFFGEYSAITDPLGAVKENPISHVSYSYGTQVIILNEEGKITKAVSAFDVGTPVNIQSVEGQIEGGMIMGIGYGVTEKFECVDGYPKSRFGTIGFMKASEAPELSVILCQPEEKDKLPYSLGAKGCGELCMIPTAPACAHAYYRLDGVFRQSLPLEHTPYRK</sequence>
<evidence type="ECO:0000313" key="7">
    <source>
        <dbReference type="Proteomes" id="UP001276854"/>
    </source>
</evidence>
<keyword evidence="2" id="KW-0479">Metal-binding</keyword>
<organism evidence="6 7">
    <name type="scientific">Clostridium boliviensis</name>
    <dbReference type="NCBI Taxonomy" id="318465"/>
    <lineage>
        <taxon>Bacteria</taxon>
        <taxon>Bacillati</taxon>
        <taxon>Bacillota</taxon>
        <taxon>Clostridia</taxon>
        <taxon>Eubacteriales</taxon>
        <taxon>Clostridiaceae</taxon>
        <taxon>Clostridium</taxon>
    </lineage>
</organism>